<evidence type="ECO:0000313" key="4">
    <source>
        <dbReference type="EMBL" id="TSJ41918.1"/>
    </source>
</evidence>
<dbReference type="InterPro" id="IPR036271">
    <property type="entry name" value="Tet_transcr_reg_TetR-rel_C_sf"/>
</dbReference>
<dbReference type="Pfam" id="PF00440">
    <property type="entry name" value="TetR_N"/>
    <property type="match status" value="1"/>
</dbReference>
<organism evidence="4 5">
    <name type="scientific">Fluviicola chungangensis</name>
    <dbReference type="NCBI Taxonomy" id="2597671"/>
    <lineage>
        <taxon>Bacteria</taxon>
        <taxon>Pseudomonadati</taxon>
        <taxon>Bacteroidota</taxon>
        <taxon>Flavobacteriia</taxon>
        <taxon>Flavobacteriales</taxon>
        <taxon>Crocinitomicaceae</taxon>
        <taxon>Fluviicola</taxon>
    </lineage>
</organism>
<dbReference type="RefSeq" id="WP_144333552.1">
    <property type="nucleotide sequence ID" value="NZ_VLPL01000006.1"/>
</dbReference>
<dbReference type="AlphaFoldDB" id="A0A556MQ32"/>
<keyword evidence="1 2" id="KW-0238">DNA-binding</keyword>
<protein>
    <submittedName>
        <fullName evidence="4">TetR/AcrR family transcriptional regulator</fullName>
    </submittedName>
</protein>
<dbReference type="EMBL" id="VLPL01000006">
    <property type="protein sequence ID" value="TSJ41918.1"/>
    <property type="molecule type" value="Genomic_DNA"/>
</dbReference>
<dbReference type="SUPFAM" id="SSF46689">
    <property type="entry name" value="Homeodomain-like"/>
    <property type="match status" value="1"/>
</dbReference>
<feature type="DNA-binding region" description="H-T-H motif" evidence="2">
    <location>
        <begin position="28"/>
        <end position="47"/>
    </location>
</feature>
<dbReference type="SUPFAM" id="SSF48498">
    <property type="entry name" value="Tetracyclin repressor-like, C-terminal domain"/>
    <property type="match status" value="1"/>
</dbReference>
<accession>A0A556MQ32</accession>
<dbReference type="Proteomes" id="UP000316008">
    <property type="component" value="Unassembled WGS sequence"/>
</dbReference>
<dbReference type="PRINTS" id="PR00455">
    <property type="entry name" value="HTHTETR"/>
</dbReference>
<feature type="domain" description="HTH tetR-type" evidence="3">
    <location>
        <begin position="5"/>
        <end position="65"/>
    </location>
</feature>
<evidence type="ECO:0000313" key="5">
    <source>
        <dbReference type="Proteomes" id="UP000316008"/>
    </source>
</evidence>
<dbReference type="InterPro" id="IPR050109">
    <property type="entry name" value="HTH-type_TetR-like_transc_reg"/>
</dbReference>
<evidence type="ECO:0000256" key="2">
    <source>
        <dbReference type="PROSITE-ProRule" id="PRU00335"/>
    </source>
</evidence>
<dbReference type="Gene3D" id="1.10.357.10">
    <property type="entry name" value="Tetracycline Repressor, domain 2"/>
    <property type="match status" value="1"/>
</dbReference>
<comment type="caution">
    <text evidence="4">The sequence shown here is derived from an EMBL/GenBank/DDBJ whole genome shotgun (WGS) entry which is preliminary data.</text>
</comment>
<reference evidence="4 5" key="1">
    <citation type="submission" date="2019-07" db="EMBL/GenBank/DDBJ databases">
        <authorList>
            <person name="Huq M.A."/>
        </authorList>
    </citation>
    <scope>NUCLEOTIDE SEQUENCE [LARGE SCALE GENOMIC DNA]</scope>
    <source>
        <strain evidence="4 5">MAH-3</strain>
    </source>
</reference>
<sequence length="206" mass="23964">MSKELSTEEKIREAAKHVFIAKGFDGCTSREIAKAAGMNVALVNYYFCSKKQLFKLIFETAMEDFMLSTVEVFRKDLSLESKMRIFIEREFEFLTMHPDIPRFILSELSRGDKCEFDHAGILDKIASTGVFEELLEAQEKGIIRKIDLTNLMLMIMSNCHYPFMAKPLMKYLNSLSEEEYQERLTLQKQYVTEMLIGYLFIPKTNS</sequence>
<proteinExistence type="predicted"/>
<dbReference type="InterPro" id="IPR001647">
    <property type="entry name" value="HTH_TetR"/>
</dbReference>
<dbReference type="InterPro" id="IPR009057">
    <property type="entry name" value="Homeodomain-like_sf"/>
</dbReference>
<evidence type="ECO:0000256" key="1">
    <source>
        <dbReference type="ARBA" id="ARBA00023125"/>
    </source>
</evidence>
<dbReference type="PANTHER" id="PTHR30328:SF54">
    <property type="entry name" value="HTH-TYPE TRANSCRIPTIONAL REPRESSOR SCO4008"/>
    <property type="match status" value="1"/>
</dbReference>
<dbReference type="GO" id="GO:0003677">
    <property type="term" value="F:DNA binding"/>
    <property type="evidence" value="ECO:0007669"/>
    <property type="project" value="UniProtKB-UniRule"/>
</dbReference>
<gene>
    <name evidence="4" type="ORF">FO442_12560</name>
</gene>
<name>A0A556MQ32_9FLAO</name>
<evidence type="ECO:0000259" key="3">
    <source>
        <dbReference type="PROSITE" id="PS50977"/>
    </source>
</evidence>
<dbReference type="PANTHER" id="PTHR30328">
    <property type="entry name" value="TRANSCRIPTIONAL REPRESSOR"/>
    <property type="match status" value="1"/>
</dbReference>
<dbReference type="OrthoDB" id="9789566at2"/>
<keyword evidence="5" id="KW-1185">Reference proteome</keyword>
<dbReference type="PROSITE" id="PS50977">
    <property type="entry name" value="HTH_TETR_2"/>
    <property type="match status" value="1"/>
</dbReference>